<dbReference type="GO" id="GO:0016491">
    <property type="term" value="F:oxidoreductase activity"/>
    <property type="evidence" value="ECO:0007669"/>
    <property type="project" value="UniProtKB-KW"/>
</dbReference>
<dbReference type="PANTHER" id="PTHR42840:SF3">
    <property type="entry name" value="BINDING ROSSMANN FOLD OXIDOREDUCTASE, PUTATIVE (AFU_ORTHOLOGUE AFUA_2G10240)-RELATED"/>
    <property type="match status" value="1"/>
</dbReference>
<comment type="caution">
    <text evidence="7">The sequence shown here is derived from an EMBL/GenBank/DDBJ whole genome shotgun (WGS) entry which is preliminary data.</text>
</comment>
<evidence type="ECO:0000256" key="1">
    <source>
        <dbReference type="ARBA" id="ARBA00010928"/>
    </source>
</evidence>
<dbReference type="Pfam" id="PF01408">
    <property type="entry name" value="GFO_IDH_MocA"/>
    <property type="match status" value="1"/>
</dbReference>
<dbReference type="InterPro" id="IPR036291">
    <property type="entry name" value="NAD(P)-bd_dom_sf"/>
</dbReference>
<name>A0A3N2DAF1_9MICO</name>
<reference evidence="7 8" key="1">
    <citation type="submission" date="2018-11" db="EMBL/GenBank/DDBJ databases">
        <title>Sequencing the genomes of 1000 actinobacteria strains.</title>
        <authorList>
            <person name="Klenk H.-P."/>
        </authorList>
    </citation>
    <scope>NUCLEOTIDE SEQUENCE [LARGE SCALE GENOMIC DNA]</scope>
    <source>
        <strain evidence="7 8">DSM 13521</strain>
    </source>
</reference>
<feature type="domain" description="Gfo/Idh/MocA-like oxidoreductase N-terminal" evidence="5">
    <location>
        <begin position="3"/>
        <end position="120"/>
    </location>
</feature>
<dbReference type="InterPro" id="IPR055170">
    <property type="entry name" value="GFO_IDH_MocA-like_dom"/>
</dbReference>
<keyword evidence="8" id="KW-1185">Reference proteome</keyword>
<protein>
    <submittedName>
        <fullName evidence="7">Myo-inositol 2-dehydrogenase</fullName>
    </submittedName>
</protein>
<accession>A0A3N2DAF1</accession>
<comment type="similarity">
    <text evidence="1">Belongs to the Gfo/Idh/MocA family.</text>
</comment>
<dbReference type="Gene3D" id="3.40.50.720">
    <property type="entry name" value="NAD(P)-binding Rossmann-like Domain"/>
    <property type="match status" value="1"/>
</dbReference>
<dbReference type="AlphaFoldDB" id="A0A3N2DAF1"/>
<dbReference type="InterPro" id="IPR000683">
    <property type="entry name" value="Gfo/Idh/MocA-like_OxRdtase_N"/>
</dbReference>
<evidence type="ECO:0000313" key="8">
    <source>
        <dbReference type="Proteomes" id="UP000275356"/>
    </source>
</evidence>
<feature type="signal peptide" evidence="4">
    <location>
        <begin position="1"/>
        <end position="17"/>
    </location>
</feature>
<keyword evidence="3" id="KW-0520">NAD</keyword>
<evidence type="ECO:0000256" key="3">
    <source>
        <dbReference type="ARBA" id="ARBA00023027"/>
    </source>
</evidence>
<dbReference type="GO" id="GO:0000166">
    <property type="term" value="F:nucleotide binding"/>
    <property type="evidence" value="ECO:0007669"/>
    <property type="project" value="InterPro"/>
</dbReference>
<gene>
    <name evidence="7" type="ORF">EDD28_1304</name>
</gene>
<feature type="chain" id="PRO_5039554571" evidence="4">
    <location>
        <begin position="18"/>
        <end position="345"/>
    </location>
</feature>
<organism evidence="7 8">
    <name type="scientific">Salana multivorans</name>
    <dbReference type="NCBI Taxonomy" id="120377"/>
    <lineage>
        <taxon>Bacteria</taxon>
        <taxon>Bacillati</taxon>
        <taxon>Actinomycetota</taxon>
        <taxon>Actinomycetes</taxon>
        <taxon>Micrococcales</taxon>
        <taxon>Beutenbergiaceae</taxon>
        <taxon>Salana</taxon>
    </lineage>
</organism>
<evidence type="ECO:0000256" key="2">
    <source>
        <dbReference type="ARBA" id="ARBA00023002"/>
    </source>
</evidence>
<proteinExistence type="inferred from homology"/>
<dbReference type="Proteomes" id="UP000275356">
    <property type="component" value="Unassembled WGS sequence"/>
</dbReference>
<dbReference type="InterPro" id="IPR030827">
    <property type="entry name" value="Myo_inos_IolG"/>
</dbReference>
<dbReference type="EMBL" id="RKHQ01000001">
    <property type="protein sequence ID" value="ROR96713.1"/>
    <property type="molecule type" value="Genomic_DNA"/>
</dbReference>
<feature type="domain" description="GFO/IDH/MocA-like oxidoreductase" evidence="6">
    <location>
        <begin position="128"/>
        <end position="247"/>
    </location>
</feature>
<dbReference type="SUPFAM" id="SSF55347">
    <property type="entry name" value="Glyceraldehyde-3-phosphate dehydrogenase-like, C-terminal domain"/>
    <property type="match status" value="1"/>
</dbReference>
<dbReference type="SUPFAM" id="SSF51735">
    <property type="entry name" value="NAD(P)-binding Rossmann-fold domains"/>
    <property type="match status" value="1"/>
</dbReference>
<dbReference type="Pfam" id="PF22725">
    <property type="entry name" value="GFO_IDH_MocA_C3"/>
    <property type="match status" value="1"/>
</dbReference>
<dbReference type="NCBIfam" id="TIGR04380">
    <property type="entry name" value="myo_inos_iolG"/>
    <property type="match status" value="1"/>
</dbReference>
<keyword evidence="2" id="KW-0560">Oxidoreductase</keyword>
<dbReference type="RefSeq" id="WP_123738852.1">
    <property type="nucleotide sequence ID" value="NZ_RKHQ01000001.1"/>
</dbReference>
<sequence length="345" mass="35834">MMRLAVIGAGRIGAVHAAAVAAHPAAQLVLVADPDVAAAARIAEPHGARWTGSVEEVFADPTIAAVIVGSPTRFHVEQIVAAVRAGKAVLVEKPVDLDLARVDECLATVGADAHRVMVGFNRRFDPGFAEVKRRVDTGEIGSLEQLTIISRDPQAAPAGYLVGSGGIFRDMTIHDFDMARFLLGDVVEVSAVGQNLDPEIAAIGDFDAAVVTLTGASGAVATIINSRHCATGYDQRLEAFGPLGSLEAGNHTATTVRFNGPGVSAAAGPYLDFFLERYAVAYRAELDHFLAAIGSGAAPSPTLVDGREALALAEAATVSARTGERVRLTPTTHVTTHASTREASS</sequence>
<dbReference type="Gene3D" id="3.30.360.10">
    <property type="entry name" value="Dihydrodipicolinate Reductase, domain 2"/>
    <property type="match status" value="1"/>
</dbReference>
<keyword evidence="4" id="KW-0732">Signal</keyword>
<evidence type="ECO:0000259" key="5">
    <source>
        <dbReference type="Pfam" id="PF01408"/>
    </source>
</evidence>
<evidence type="ECO:0000256" key="4">
    <source>
        <dbReference type="SAM" id="SignalP"/>
    </source>
</evidence>
<dbReference type="PANTHER" id="PTHR42840">
    <property type="entry name" value="NAD(P)-BINDING ROSSMANN-FOLD SUPERFAMILY PROTEIN-RELATED"/>
    <property type="match status" value="1"/>
</dbReference>
<evidence type="ECO:0000313" key="7">
    <source>
        <dbReference type="EMBL" id="ROR96713.1"/>
    </source>
</evidence>
<evidence type="ECO:0000259" key="6">
    <source>
        <dbReference type="Pfam" id="PF22725"/>
    </source>
</evidence>
<dbReference type="OrthoDB" id="256869at2"/>